<proteinExistence type="inferred from homology"/>
<evidence type="ECO:0000256" key="6">
    <source>
        <dbReference type="ARBA" id="ARBA00039101"/>
    </source>
</evidence>
<organism evidence="10 11">
    <name type="scientific">Reyranella soli</name>
    <dbReference type="NCBI Taxonomy" id="1230389"/>
    <lineage>
        <taxon>Bacteria</taxon>
        <taxon>Pseudomonadati</taxon>
        <taxon>Pseudomonadota</taxon>
        <taxon>Alphaproteobacteria</taxon>
        <taxon>Hyphomicrobiales</taxon>
        <taxon>Reyranellaceae</taxon>
        <taxon>Reyranella</taxon>
    </lineage>
</organism>
<dbReference type="PANTHER" id="PTHR11530">
    <property type="entry name" value="D-AMINO ACID OXIDASE"/>
    <property type="match status" value="1"/>
</dbReference>
<keyword evidence="5" id="KW-0560">Oxidoreductase</keyword>
<comment type="cofactor">
    <cofactor evidence="1">
        <name>FAD</name>
        <dbReference type="ChEBI" id="CHEBI:57692"/>
    </cofactor>
</comment>
<evidence type="ECO:0000256" key="7">
    <source>
        <dbReference type="ARBA" id="ARBA00039751"/>
    </source>
</evidence>
<evidence type="ECO:0000256" key="3">
    <source>
        <dbReference type="ARBA" id="ARBA00022630"/>
    </source>
</evidence>
<dbReference type="SUPFAM" id="SSF51971">
    <property type="entry name" value="Nucleotide-binding domain"/>
    <property type="match status" value="1"/>
</dbReference>
<gene>
    <name evidence="10" type="ORF">RSO01_42930</name>
</gene>
<sequence length="378" mass="40638">MQTSLAAALAGCSTTSFEPAPALAPIRARTDRIFDIAVCLRPFRPAGPRVETERLGDVLVVHNYGHGGSGWSLSWGSSTRAVQLAMQASPTEVAVIGCGALGLTSATLAQRAGARVTIYARDQLPETTSARATGEWTPDSRIALVNAAAPGFAAVWEEMARASFKRHRDYLGLPGTPVEWIDQYAVSGGTPRITQSTDAASSNAIEPALAFASYARSIRDLTPRWRSVPADATPFKGTSVARGEIMVFNIADYGHTLMNDFFIAGGQFRRADFRSPSQIAALGKRVVINCTGYGARALWKDETLVPVRGQIARLIPQPEVRYGLVYRHVLTVPRRDGLVVQSFAGGERQGYGDTNEAPDRAEAEQAVRTLAELFTTSA</sequence>
<dbReference type="GO" id="GO:0005737">
    <property type="term" value="C:cytoplasm"/>
    <property type="evidence" value="ECO:0007669"/>
    <property type="project" value="TreeGrafter"/>
</dbReference>
<dbReference type="GO" id="GO:0019478">
    <property type="term" value="P:D-amino acid catabolic process"/>
    <property type="evidence" value="ECO:0007669"/>
    <property type="project" value="TreeGrafter"/>
</dbReference>
<feature type="domain" description="FAD dependent oxidoreductase" evidence="9">
    <location>
        <begin position="93"/>
        <end position="374"/>
    </location>
</feature>
<dbReference type="Pfam" id="PF01266">
    <property type="entry name" value="DAO"/>
    <property type="match status" value="1"/>
</dbReference>
<dbReference type="GO" id="GO:0003884">
    <property type="term" value="F:D-amino-acid oxidase activity"/>
    <property type="evidence" value="ECO:0007669"/>
    <property type="project" value="UniProtKB-EC"/>
</dbReference>
<reference evidence="10 11" key="1">
    <citation type="submission" date="2019-07" db="EMBL/GenBank/DDBJ databases">
        <title>Whole genome shotgun sequence of Reyranella soli NBRC 108950.</title>
        <authorList>
            <person name="Hosoyama A."/>
            <person name="Uohara A."/>
            <person name="Ohji S."/>
            <person name="Ichikawa N."/>
        </authorList>
    </citation>
    <scope>NUCLEOTIDE SEQUENCE [LARGE SCALE GENOMIC DNA]</scope>
    <source>
        <strain evidence="10 11">NBRC 108950</strain>
    </source>
</reference>
<dbReference type="Gene3D" id="3.40.50.720">
    <property type="entry name" value="NAD(P)-binding Rossmann-like Domain"/>
    <property type="match status" value="2"/>
</dbReference>
<dbReference type="InterPro" id="IPR006076">
    <property type="entry name" value="FAD-dep_OxRdtase"/>
</dbReference>
<dbReference type="OrthoDB" id="246701at2"/>
<keyword evidence="4" id="KW-0274">FAD</keyword>
<name>A0A512NDU1_9HYPH</name>
<protein>
    <recommendedName>
        <fullName evidence="7">D-amino-acid oxidase</fullName>
        <ecNumber evidence="6">1.4.3.3</ecNumber>
    </recommendedName>
</protein>
<evidence type="ECO:0000256" key="1">
    <source>
        <dbReference type="ARBA" id="ARBA00001974"/>
    </source>
</evidence>
<dbReference type="Proteomes" id="UP000321058">
    <property type="component" value="Unassembled WGS sequence"/>
</dbReference>
<comment type="similarity">
    <text evidence="2">Belongs to the DAMOX/DASOX family.</text>
</comment>
<accession>A0A512NDU1</accession>
<evidence type="ECO:0000313" key="10">
    <source>
        <dbReference type="EMBL" id="GEP57127.1"/>
    </source>
</evidence>
<dbReference type="RefSeq" id="WP_147151506.1">
    <property type="nucleotide sequence ID" value="NZ_BKAJ01000075.1"/>
</dbReference>
<comment type="caution">
    <text evidence="10">The sequence shown here is derived from an EMBL/GenBank/DDBJ whole genome shotgun (WGS) entry which is preliminary data.</text>
</comment>
<evidence type="ECO:0000313" key="11">
    <source>
        <dbReference type="Proteomes" id="UP000321058"/>
    </source>
</evidence>
<dbReference type="EC" id="1.4.3.3" evidence="6"/>
<evidence type="ECO:0000256" key="2">
    <source>
        <dbReference type="ARBA" id="ARBA00006730"/>
    </source>
</evidence>
<dbReference type="AlphaFoldDB" id="A0A512NDU1"/>
<dbReference type="Gene3D" id="3.30.9.10">
    <property type="entry name" value="D-Amino Acid Oxidase, subunit A, domain 2"/>
    <property type="match status" value="2"/>
</dbReference>
<dbReference type="GO" id="GO:0071949">
    <property type="term" value="F:FAD binding"/>
    <property type="evidence" value="ECO:0007669"/>
    <property type="project" value="InterPro"/>
</dbReference>
<dbReference type="PANTHER" id="PTHR11530:SF11">
    <property type="entry name" value="D-ASPARTATE OXIDASE"/>
    <property type="match status" value="1"/>
</dbReference>
<dbReference type="EMBL" id="BKAJ01000075">
    <property type="protein sequence ID" value="GEP57127.1"/>
    <property type="molecule type" value="Genomic_DNA"/>
</dbReference>
<evidence type="ECO:0000256" key="5">
    <source>
        <dbReference type="ARBA" id="ARBA00023002"/>
    </source>
</evidence>
<evidence type="ECO:0000256" key="4">
    <source>
        <dbReference type="ARBA" id="ARBA00022827"/>
    </source>
</evidence>
<evidence type="ECO:0000256" key="8">
    <source>
        <dbReference type="ARBA" id="ARBA00049547"/>
    </source>
</evidence>
<evidence type="ECO:0000259" key="9">
    <source>
        <dbReference type="Pfam" id="PF01266"/>
    </source>
</evidence>
<keyword evidence="3" id="KW-0285">Flavoprotein</keyword>
<comment type="catalytic activity">
    <reaction evidence="8">
        <text>a D-alpha-amino acid + O2 + H2O = a 2-oxocarboxylate + H2O2 + NH4(+)</text>
        <dbReference type="Rhea" id="RHEA:21816"/>
        <dbReference type="ChEBI" id="CHEBI:15377"/>
        <dbReference type="ChEBI" id="CHEBI:15379"/>
        <dbReference type="ChEBI" id="CHEBI:16240"/>
        <dbReference type="ChEBI" id="CHEBI:28938"/>
        <dbReference type="ChEBI" id="CHEBI:35179"/>
        <dbReference type="ChEBI" id="CHEBI:59871"/>
        <dbReference type="EC" id="1.4.3.3"/>
    </reaction>
    <physiologicalReaction direction="left-to-right" evidence="8">
        <dbReference type="Rhea" id="RHEA:21817"/>
    </physiologicalReaction>
</comment>
<dbReference type="InterPro" id="IPR023209">
    <property type="entry name" value="DAO"/>
</dbReference>
<keyword evidence="11" id="KW-1185">Reference proteome</keyword>